<feature type="transmembrane region" description="Helical" evidence="6">
    <location>
        <begin position="362"/>
        <end position="379"/>
    </location>
</feature>
<evidence type="ECO:0000256" key="6">
    <source>
        <dbReference type="SAM" id="Phobius"/>
    </source>
</evidence>
<dbReference type="InterPro" id="IPR036259">
    <property type="entry name" value="MFS_trans_sf"/>
</dbReference>
<evidence type="ECO:0000256" key="1">
    <source>
        <dbReference type="ARBA" id="ARBA00004141"/>
    </source>
</evidence>
<organism evidence="7 8">
    <name type="scientific">Taxus chinensis</name>
    <name type="common">Chinese yew</name>
    <name type="synonym">Taxus wallichiana var. chinensis</name>
    <dbReference type="NCBI Taxonomy" id="29808"/>
    <lineage>
        <taxon>Eukaryota</taxon>
        <taxon>Viridiplantae</taxon>
        <taxon>Streptophyta</taxon>
        <taxon>Embryophyta</taxon>
        <taxon>Tracheophyta</taxon>
        <taxon>Spermatophyta</taxon>
        <taxon>Pinopsida</taxon>
        <taxon>Pinidae</taxon>
        <taxon>Conifers II</taxon>
        <taxon>Cupressales</taxon>
        <taxon>Taxaceae</taxon>
        <taxon>Taxus</taxon>
    </lineage>
</organism>
<keyword evidence="3 6" id="KW-0812">Transmembrane</keyword>
<keyword evidence="5 6" id="KW-0472">Membrane</keyword>
<feature type="transmembrane region" description="Helical" evidence="6">
    <location>
        <begin position="391"/>
        <end position="413"/>
    </location>
</feature>
<keyword evidence="4 6" id="KW-1133">Transmembrane helix</keyword>
<feature type="transmembrane region" description="Helical" evidence="6">
    <location>
        <begin position="224"/>
        <end position="244"/>
    </location>
</feature>
<reference evidence="7 8" key="1">
    <citation type="journal article" date="2021" name="Nat. Plants">
        <title>The Taxus genome provides insights into paclitaxel biosynthesis.</title>
        <authorList>
            <person name="Xiong X."/>
            <person name="Gou J."/>
            <person name="Liao Q."/>
            <person name="Li Y."/>
            <person name="Zhou Q."/>
            <person name="Bi G."/>
            <person name="Li C."/>
            <person name="Du R."/>
            <person name="Wang X."/>
            <person name="Sun T."/>
            <person name="Guo L."/>
            <person name="Liang H."/>
            <person name="Lu P."/>
            <person name="Wu Y."/>
            <person name="Zhang Z."/>
            <person name="Ro D.K."/>
            <person name="Shang Y."/>
            <person name="Huang S."/>
            <person name="Yan J."/>
        </authorList>
    </citation>
    <scope>NUCLEOTIDE SEQUENCE [LARGE SCALE GENOMIC DNA]</scope>
    <source>
        <strain evidence="7">Ta-2019</strain>
    </source>
</reference>
<comment type="caution">
    <text evidence="7">The sequence shown here is derived from an EMBL/GenBank/DDBJ whole genome shotgun (WGS) entry which is preliminary data.</text>
</comment>
<dbReference type="PANTHER" id="PTHR11654">
    <property type="entry name" value="OLIGOPEPTIDE TRANSPORTER-RELATED"/>
    <property type="match status" value="1"/>
</dbReference>
<accession>A0AA38FUZ8</accession>
<dbReference type="GO" id="GO:0006857">
    <property type="term" value="P:oligopeptide transport"/>
    <property type="evidence" value="ECO:0007669"/>
    <property type="project" value="InterPro"/>
</dbReference>
<feature type="transmembrane region" description="Helical" evidence="6">
    <location>
        <begin position="87"/>
        <end position="105"/>
    </location>
</feature>
<evidence type="ECO:0000256" key="3">
    <source>
        <dbReference type="ARBA" id="ARBA00022692"/>
    </source>
</evidence>
<evidence type="ECO:0000256" key="4">
    <source>
        <dbReference type="ARBA" id="ARBA00022989"/>
    </source>
</evidence>
<dbReference type="Pfam" id="PF00854">
    <property type="entry name" value="PTR2"/>
    <property type="match status" value="1"/>
</dbReference>
<keyword evidence="8" id="KW-1185">Reference proteome</keyword>
<dbReference type="GO" id="GO:0016020">
    <property type="term" value="C:membrane"/>
    <property type="evidence" value="ECO:0007669"/>
    <property type="project" value="UniProtKB-SubCell"/>
</dbReference>
<dbReference type="Gene3D" id="1.20.1250.20">
    <property type="entry name" value="MFS general substrate transporter like domains"/>
    <property type="match status" value="1"/>
</dbReference>
<dbReference type="PROSITE" id="PS01022">
    <property type="entry name" value="PTR2_1"/>
    <property type="match status" value="1"/>
</dbReference>
<dbReference type="OMA" id="TEDIMAN"/>
<dbReference type="SUPFAM" id="SSF103473">
    <property type="entry name" value="MFS general substrate transporter"/>
    <property type="match status" value="1"/>
</dbReference>
<dbReference type="InterPro" id="IPR000109">
    <property type="entry name" value="POT_fam"/>
</dbReference>
<dbReference type="Proteomes" id="UP000824469">
    <property type="component" value="Unassembled WGS sequence"/>
</dbReference>
<evidence type="ECO:0000313" key="8">
    <source>
        <dbReference type="Proteomes" id="UP000824469"/>
    </source>
</evidence>
<evidence type="ECO:0000256" key="5">
    <source>
        <dbReference type="ARBA" id="ARBA00023136"/>
    </source>
</evidence>
<dbReference type="EMBL" id="JAHRHJ020000006">
    <property type="protein sequence ID" value="KAH9310600.1"/>
    <property type="molecule type" value="Genomic_DNA"/>
</dbReference>
<dbReference type="CDD" id="cd17347">
    <property type="entry name" value="MFS_SLC15A1_2_like"/>
    <property type="match status" value="1"/>
</dbReference>
<feature type="non-terminal residue" evidence="7">
    <location>
        <position position="1"/>
    </location>
</feature>
<feature type="transmembrane region" description="Helical" evidence="6">
    <location>
        <begin position="195"/>
        <end position="218"/>
    </location>
</feature>
<dbReference type="AlphaFoldDB" id="A0AA38FUZ8"/>
<feature type="transmembrane region" description="Helical" evidence="6">
    <location>
        <begin position="523"/>
        <end position="543"/>
    </location>
</feature>
<dbReference type="InterPro" id="IPR018456">
    <property type="entry name" value="PTR2_symporter_CS"/>
</dbReference>
<feature type="transmembrane region" description="Helical" evidence="6">
    <location>
        <begin position="117"/>
        <end position="138"/>
    </location>
</feature>
<comment type="subcellular location">
    <subcellularLocation>
        <location evidence="1">Membrane</location>
        <topology evidence="1">Multi-pass membrane protein</topology>
    </subcellularLocation>
</comment>
<feature type="transmembrane region" description="Helical" evidence="6">
    <location>
        <begin position="150"/>
        <end position="174"/>
    </location>
</feature>
<feature type="transmembrane region" description="Helical" evidence="6">
    <location>
        <begin position="464"/>
        <end position="484"/>
    </location>
</feature>
<sequence>CTPTFVVPLGCRRAMVDDKNNSTNTPLLEVQQTSVGSLKDWRLFPPAIKFIFWNEFCERFSFYGLKAILALFLSDRLGLSELKSTEMLHLFTMACYGTPLLGAILSDAFLGKYRTILSLSLLYAVGNCVMSFAAIPALDPETKRASNHAILGTTTGLVLIAIGTGGIKPCAAAFGGDQIEFSMPNGHAKERLQMLFFSVFCFAINVGAFLSMVLTPLVRTNVSYAVAFGMPALLMVLSVFIFWAGRGGYVDRRAVGSVFSSVGRVIIDAVRLRKHNTGFEPVNSTASLWLDSAKLKNSADEVEDVKALLRVIVFLLPAPMFWCLFGQKASVWVFQARQMNGQISWLGDLIIRPDQMQALDPLFVLIFIPLFSQVIYPFFEKHGNDLKPMKRMVLGMSLCSLSFFMSGLLQLVIDKTATSGSIGSFSNLLPESDPDNRTHHGSFNTTDAIGSTTQLSILWQVPQYIILTAAEVLFSVTGLEFAYSQAPVSMKSVVQAVWLLTTAAGDFITLLLVGVIGDKLSKANRSFLFAVGDIIATGFMMWASTSFKLRKNLSDEELRLADSLESDSVAM</sequence>
<name>A0AA38FUZ8_TAXCH</name>
<feature type="transmembrane region" description="Helical" evidence="6">
    <location>
        <begin position="496"/>
        <end position="517"/>
    </location>
</feature>
<gene>
    <name evidence="7" type="ORF">KI387_025635</name>
</gene>
<comment type="similarity">
    <text evidence="2">Belongs to the major facilitator superfamily. Proton-dependent oligopeptide transporter (POT/PTR) (TC 2.A.17) family.</text>
</comment>
<evidence type="ECO:0000256" key="2">
    <source>
        <dbReference type="ARBA" id="ARBA00005982"/>
    </source>
</evidence>
<protein>
    <submittedName>
        <fullName evidence="7">Uncharacterized protein</fullName>
    </submittedName>
</protein>
<evidence type="ECO:0000313" key="7">
    <source>
        <dbReference type="EMBL" id="KAH9310600.1"/>
    </source>
</evidence>
<proteinExistence type="inferred from homology"/>
<dbReference type="GO" id="GO:0022857">
    <property type="term" value="F:transmembrane transporter activity"/>
    <property type="evidence" value="ECO:0007669"/>
    <property type="project" value="InterPro"/>
</dbReference>